<name>A0A3M2LXD6_9ACTN</name>
<feature type="compositionally biased region" description="Gly residues" evidence="1">
    <location>
        <begin position="89"/>
        <end position="98"/>
    </location>
</feature>
<evidence type="ECO:0000313" key="4">
    <source>
        <dbReference type="Proteomes" id="UP000282674"/>
    </source>
</evidence>
<comment type="caution">
    <text evidence="3">The sequence shown here is derived from an EMBL/GenBank/DDBJ whole genome shotgun (WGS) entry which is preliminary data.</text>
</comment>
<feature type="chain" id="PRO_5018198473" description="DUF320 domain-containing protein" evidence="2">
    <location>
        <begin position="23"/>
        <end position="98"/>
    </location>
</feature>
<gene>
    <name evidence="3" type="ORF">EBO15_29115</name>
</gene>
<feature type="signal peptide" evidence="2">
    <location>
        <begin position="1"/>
        <end position="22"/>
    </location>
</feature>
<organism evidence="3 4">
    <name type="scientific">Actinomadura harenae</name>
    <dbReference type="NCBI Taxonomy" id="2483351"/>
    <lineage>
        <taxon>Bacteria</taxon>
        <taxon>Bacillati</taxon>
        <taxon>Actinomycetota</taxon>
        <taxon>Actinomycetes</taxon>
        <taxon>Streptosporangiales</taxon>
        <taxon>Thermomonosporaceae</taxon>
        <taxon>Actinomadura</taxon>
    </lineage>
</organism>
<evidence type="ECO:0008006" key="5">
    <source>
        <dbReference type="Google" id="ProtNLM"/>
    </source>
</evidence>
<sequence length="98" mass="10014">MATGFMALAAGGVLMSASPAMAWDEPVPNIHSSHSSDAQGIGVQTCRSVEVGAVIGVILHNVLAQDNEAGNCNNGSTADSHHGHHGHGFGEGWGGYRH</sequence>
<dbReference type="Proteomes" id="UP000282674">
    <property type="component" value="Unassembled WGS sequence"/>
</dbReference>
<feature type="compositionally biased region" description="Polar residues" evidence="1">
    <location>
        <begin position="69"/>
        <end position="78"/>
    </location>
</feature>
<keyword evidence="4" id="KW-1185">Reference proteome</keyword>
<protein>
    <recommendedName>
        <fullName evidence="5">DUF320 domain-containing protein</fullName>
    </recommendedName>
</protein>
<accession>A0A3M2LXD6</accession>
<evidence type="ECO:0000313" key="3">
    <source>
        <dbReference type="EMBL" id="RMI39628.1"/>
    </source>
</evidence>
<reference evidence="3 4" key="1">
    <citation type="submission" date="2018-10" db="EMBL/GenBank/DDBJ databases">
        <title>Isolation from soil.</title>
        <authorList>
            <person name="Hu J."/>
        </authorList>
    </citation>
    <scope>NUCLEOTIDE SEQUENCE [LARGE SCALE GENOMIC DNA]</scope>
    <source>
        <strain evidence="3 4">NEAU-Ht49</strain>
    </source>
</reference>
<evidence type="ECO:0000256" key="2">
    <source>
        <dbReference type="SAM" id="SignalP"/>
    </source>
</evidence>
<proteinExistence type="predicted"/>
<keyword evidence="2" id="KW-0732">Signal</keyword>
<feature type="region of interest" description="Disordered" evidence="1">
    <location>
        <begin position="69"/>
        <end position="98"/>
    </location>
</feature>
<dbReference type="EMBL" id="RFFG01000064">
    <property type="protein sequence ID" value="RMI39628.1"/>
    <property type="molecule type" value="Genomic_DNA"/>
</dbReference>
<dbReference type="AlphaFoldDB" id="A0A3M2LXD6"/>
<evidence type="ECO:0000256" key="1">
    <source>
        <dbReference type="SAM" id="MobiDB-lite"/>
    </source>
</evidence>